<evidence type="ECO:0000259" key="3">
    <source>
        <dbReference type="Pfam" id="PF01464"/>
    </source>
</evidence>
<dbReference type="Proteomes" id="UP000337189">
    <property type="component" value="Unassembled WGS sequence"/>
</dbReference>
<dbReference type="InterPro" id="IPR023346">
    <property type="entry name" value="Lysozyme-like_dom_sf"/>
</dbReference>
<protein>
    <submittedName>
        <fullName evidence="4">Peptidoglycan N-acetylmuramoylhydrolase</fullName>
    </submittedName>
</protein>
<gene>
    <name evidence="4" type="ORF">PCO31110_00122</name>
</gene>
<dbReference type="PANTHER" id="PTHR37423">
    <property type="entry name" value="SOLUBLE LYTIC MUREIN TRANSGLYCOSYLASE-RELATED"/>
    <property type="match status" value="1"/>
</dbReference>
<dbReference type="GO" id="GO:0000270">
    <property type="term" value="P:peptidoglycan metabolic process"/>
    <property type="evidence" value="ECO:0007669"/>
    <property type="project" value="InterPro"/>
</dbReference>
<proteinExistence type="inferred from homology"/>
<evidence type="ECO:0000256" key="1">
    <source>
        <dbReference type="ARBA" id="ARBA00007734"/>
    </source>
</evidence>
<dbReference type="GO" id="GO:0016787">
    <property type="term" value="F:hydrolase activity"/>
    <property type="evidence" value="ECO:0007669"/>
    <property type="project" value="UniProtKB-KW"/>
</dbReference>
<keyword evidence="4" id="KW-0378">Hydrolase</keyword>
<dbReference type="EMBL" id="CABPSJ010000001">
    <property type="protein sequence ID" value="VVD61453.1"/>
    <property type="molecule type" value="Genomic_DNA"/>
</dbReference>
<dbReference type="Pfam" id="PF01464">
    <property type="entry name" value="SLT"/>
    <property type="match status" value="1"/>
</dbReference>
<accession>A0A5E4RF58</accession>
<dbReference type="GO" id="GO:0008933">
    <property type="term" value="F:peptidoglycan lytic transglycosylase activity"/>
    <property type="evidence" value="ECO:0007669"/>
    <property type="project" value="InterPro"/>
</dbReference>
<name>A0A5E4RF58_9BURK</name>
<dbReference type="GO" id="GO:0016020">
    <property type="term" value="C:membrane"/>
    <property type="evidence" value="ECO:0007669"/>
    <property type="project" value="InterPro"/>
</dbReference>
<comment type="similarity">
    <text evidence="1">Belongs to the transglycosylase Slt family.</text>
</comment>
<feature type="region of interest" description="Disordered" evidence="2">
    <location>
        <begin position="294"/>
        <end position="315"/>
    </location>
</feature>
<dbReference type="AlphaFoldDB" id="A0A5E4RF58"/>
<sequence length="354" mass="37055">MSVSLGPISHLRSPGREALRRVLIVLSLLGLSMPALAVNRALLPLHPRVADAQLLVPEPRAAASPARPPVDAGVAPDVRLADVPEAPDAVRESAPAAPASATAMASAFVPAQASAPASALPPAQPPVPATRALPFDSLVRRAAEVASVDAALLHAIIDVESGYDPQALSGRGAIGLMQVLPGTGARFGVRRLEDPAENVRAGAAYIRWLLSRFDGDLSLVLAAYNAGEGAVLRYGRQIPPFPETQNYVRKVMTGYSRLRATNVPQTVAPRREPVPPRRSTPRPAVREIATTVAQGAPHPKAVRAEPPARTAGTGEVAADRTWHLLRGLGTLLTRSPSVEAAGGHGRDRPAVLMP</sequence>
<evidence type="ECO:0000313" key="4">
    <source>
        <dbReference type="EMBL" id="VVD61453.1"/>
    </source>
</evidence>
<dbReference type="RefSeq" id="WP_246189689.1">
    <property type="nucleotide sequence ID" value="NZ_CABPSJ010000001.1"/>
</dbReference>
<dbReference type="InterPro" id="IPR000189">
    <property type="entry name" value="Transglyc_AS"/>
</dbReference>
<dbReference type="SUPFAM" id="SSF53955">
    <property type="entry name" value="Lysozyme-like"/>
    <property type="match status" value="1"/>
</dbReference>
<dbReference type="InterPro" id="IPR008258">
    <property type="entry name" value="Transglycosylase_SLT_dom_1"/>
</dbReference>
<dbReference type="CDD" id="cd16896">
    <property type="entry name" value="LT_Slt70-like"/>
    <property type="match status" value="1"/>
</dbReference>
<evidence type="ECO:0000313" key="5">
    <source>
        <dbReference type="Proteomes" id="UP000337189"/>
    </source>
</evidence>
<organism evidence="4 5">
    <name type="scientific">Pandoraea communis</name>
    <dbReference type="NCBI Taxonomy" id="2508297"/>
    <lineage>
        <taxon>Bacteria</taxon>
        <taxon>Pseudomonadati</taxon>
        <taxon>Pseudomonadota</taxon>
        <taxon>Betaproteobacteria</taxon>
        <taxon>Burkholderiales</taxon>
        <taxon>Burkholderiaceae</taxon>
        <taxon>Pandoraea</taxon>
    </lineage>
</organism>
<evidence type="ECO:0000256" key="2">
    <source>
        <dbReference type="SAM" id="MobiDB-lite"/>
    </source>
</evidence>
<dbReference type="PANTHER" id="PTHR37423:SF2">
    <property type="entry name" value="MEMBRANE-BOUND LYTIC MUREIN TRANSGLYCOSYLASE C"/>
    <property type="match status" value="1"/>
</dbReference>
<dbReference type="Gene3D" id="1.10.530.10">
    <property type="match status" value="1"/>
</dbReference>
<reference evidence="4 5" key="1">
    <citation type="submission" date="2019-08" db="EMBL/GenBank/DDBJ databases">
        <authorList>
            <person name="Peeters C."/>
        </authorList>
    </citation>
    <scope>NUCLEOTIDE SEQUENCE [LARGE SCALE GENOMIC DNA]</scope>
    <source>
        <strain evidence="4 5">LMG 31110</strain>
    </source>
</reference>
<dbReference type="PROSITE" id="PS00922">
    <property type="entry name" value="TRANSGLYCOSYLASE"/>
    <property type="match status" value="1"/>
</dbReference>
<feature type="domain" description="Transglycosylase SLT" evidence="3">
    <location>
        <begin position="138"/>
        <end position="237"/>
    </location>
</feature>